<accession>A0ABZ1QCK1</accession>
<evidence type="ECO:0000313" key="3">
    <source>
        <dbReference type="Proteomes" id="UP001432312"/>
    </source>
</evidence>
<feature type="region of interest" description="Disordered" evidence="1">
    <location>
        <begin position="1"/>
        <end position="23"/>
    </location>
</feature>
<dbReference type="EMBL" id="CP108036">
    <property type="protein sequence ID" value="WUN80064.1"/>
    <property type="molecule type" value="Genomic_DNA"/>
</dbReference>
<protein>
    <submittedName>
        <fullName evidence="2">Uncharacterized protein</fullName>
    </submittedName>
</protein>
<organism evidence="2 3">
    <name type="scientific">Streptomyces erythrochromogenes</name>
    <dbReference type="NCBI Taxonomy" id="285574"/>
    <lineage>
        <taxon>Bacteria</taxon>
        <taxon>Bacillati</taxon>
        <taxon>Actinomycetota</taxon>
        <taxon>Actinomycetes</taxon>
        <taxon>Kitasatosporales</taxon>
        <taxon>Streptomycetaceae</taxon>
        <taxon>Streptomyces</taxon>
    </lineage>
</organism>
<keyword evidence="3" id="KW-1185">Reference proteome</keyword>
<reference evidence="2" key="1">
    <citation type="submission" date="2022-10" db="EMBL/GenBank/DDBJ databases">
        <title>The complete genomes of actinobacterial strains from the NBC collection.</title>
        <authorList>
            <person name="Joergensen T.S."/>
            <person name="Alvarez Arevalo M."/>
            <person name="Sterndorff E.B."/>
            <person name="Faurdal D."/>
            <person name="Vuksanovic O."/>
            <person name="Mourched A.-S."/>
            <person name="Charusanti P."/>
            <person name="Shaw S."/>
            <person name="Blin K."/>
            <person name="Weber T."/>
        </authorList>
    </citation>
    <scope>NUCLEOTIDE SEQUENCE</scope>
    <source>
        <strain evidence="2">NBC_00303</strain>
    </source>
</reference>
<dbReference type="GeneID" id="95497770"/>
<name>A0ABZ1QCK1_9ACTN</name>
<sequence length="68" mass="7149">MRTGSATGTGYGARARPVRDGRHAGGVPAVIEAVLRSHEPFAEELFDTLLDHLGFPPAPDPEAGAPER</sequence>
<dbReference type="Proteomes" id="UP001432312">
    <property type="component" value="Chromosome"/>
</dbReference>
<gene>
    <name evidence="2" type="ORF">OHA91_17010</name>
</gene>
<proteinExistence type="predicted"/>
<evidence type="ECO:0000313" key="2">
    <source>
        <dbReference type="EMBL" id="WUN80064.1"/>
    </source>
</evidence>
<dbReference type="RefSeq" id="WP_031147830.1">
    <property type="nucleotide sequence ID" value="NZ_CP108036.1"/>
</dbReference>
<evidence type="ECO:0000256" key="1">
    <source>
        <dbReference type="SAM" id="MobiDB-lite"/>
    </source>
</evidence>